<evidence type="ECO:0000313" key="3">
    <source>
        <dbReference type="Proteomes" id="UP000245051"/>
    </source>
</evidence>
<evidence type="ECO:0000256" key="1">
    <source>
        <dbReference type="SAM" id="MobiDB-lite"/>
    </source>
</evidence>
<keyword evidence="3" id="KW-1185">Reference proteome</keyword>
<feature type="region of interest" description="Disordered" evidence="1">
    <location>
        <begin position="44"/>
        <end position="64"/>
    </location>
</feature>
<dbReference type="Proteomes" id="UP000245051">
    <property type="component" value="Chromosome"/>
</dbReference>
<dbReference type="EMBL" id="CP029254">
    <property type="protein sequence ID" value="AWK12592.1"/>
    <property type="molecule type" value="Genomic_DNA"/>
</dbReference>
<name>A0ABM6VEZ7_9ACTN</name>
<evidence type="ECO:0000313" key="2">
    <source>
        <dbReference type="EMBL" id="AWK12592.1"/>
    </source>
</evidence>
<reference evidence="2 3" key="1">
    <citation type="submission" date="2018-05" db="EMBL/GenBank/DDBJ databases">
        <title>Complete genome sequence of the Type Strain of Streptomyces spongiicola HNM0071, the producer of staurosporine.</title>
        <authorList>
            <person name="Zhou S."/>
            <person name="Huang X."/>
        </authorList>
    </citation>
    <scope>NUCLEOTIDE SEQUENCE [LARGE SCALE GENOMIC DNA]</scope>
    <source>
        <strain evidence="2 3">HNM0071</strain>
    </source>
</reference>
<organism evidence="2 3">
    <name type="scientific">Streptomyces spongiicola</name>
    <dbReference type="NCBI Taxonomy" id="1690221"/>
    <lineage>
        <taxon>Bacteria</taxon>
        <taxon>Bacillati</taxon>
        <taxon>Actinomycetota</taxon>
        <taxon>Actinomycetes</taxon>
        <taxon>Kitasatosporales</taxon>
        <taxon>Streptomycetaceae</taxon>
        <taxon>Streptomyces</taxon>
    </lineage>
</organism>
<sequence length="126" mass="13747">MAYVEMVYGSQAEWDSFPAEAWPEASPNRGTHLLELLGDHTAAGAAHHETSPALPNRVTSPQEPAVSKAWQAPLQRPACQDDTMIESTALATFRNWTRTDGSFHSSWSKGSALSLGSFGSGWFLVW</sequence>
<protein>
    <submittedName>
        <fullName evidence="2">Uncharacterized protein</fullName>
    </submittedName>
</protein>
<accession>A0ABM6VEZ7</accession>
<proteinExistence type="predicted"/>
<gene>
    <name evidence="2" type="ORF">DDQ41_30890</name>
</gene>